<protein>
    <submittedName>
        <fullName evidence="1">Uncharacterized protein</fullName>
    </submittedName>
</protein>
<name>A0A3S5BE64_9PLAT</name>
<dbReference type="AlphaFoldDB" id="A0A3S5BE64"/>
<sequence length="171" mass="18710">MINILAYHKVTGTYLPVVLLTIAADRLLQPSQLVHLLNVPLQHSPAECLPSLRVASYLALLVHSLSLHVNLHSQWGDRLIELAGDSVLLAVLVNSLTCLELGSRCAEETEDNALFAFSKHVLLLLRSLESACWLLFYSNPVFRRDVPCFPQTDTAQAPALVYAAAATGVIL</sequence>
<comment type="caution">
    <text evidence="1">The sequence shown here is derived from an EMBL/GenBank/DDBJ whole genome shotgun (WGS) entry which is preliminary data.</text>
</comment>
<reference evidence="1" key="1">
    <citation type="submission" date="2018-11" db="EMBL/GenBank/DDBJ databases">
        <authorList>
            <consortium name="Pathogen Informatics"/>
        </authorList>
    </citation>
    <scope>NUCLEOTIDE SEQUENCE</scope>
</reference>
<keyword evidence="2" id="KW-1185">Reference proteome</keyword>
<dbReference type="EMBL" id="CAAALY010296432">
    <property type="protein sequence ID" value="VEL44362.1"/>
    <property type="molecule type" value="Genomic_DNA"/>
</dbReference>
<proteinExistence type="predicted"/>
<evidence type="ECO:0000313" key="2">
    <source>
        <dbReference type="Proteomes" id="UP000784294"/>
    </source>
</evidence>
<organism evidence="1 2">
    <name type="scientific">Protopolystoma xenopodis</name>
    <dbReference type="NCBI Taxonomy" id="117903"/>
    <lineage>
        <taxon>Eukaryota</taxon>
        <taxon>Metazoa</taxon>
        <taxon>Spiralia</taxon>
        <taxon>Lophotrochozoa</taxon>
        <taxon>Platyhelminthes</taxon>
        <taxon>Monogenea</taxon>
        <taxon>Polyopisthocotylea</taxon>
        <taxon>Polystomatidea</taxon>
        <taxon>Polystomatidae</taxon>
        <taxon>Protopolystoma</taxon>
    </lineage>
</organism>
<evidence type="ECO:0000313" key="1">
    <source>
        <dbReference type="EMBL" id="VEL44362.1"/>
    </source>
</evidence>
<gene>
    <name evidence="1" type="ORF">PXEA_LOCUS37802</name>
</gene>
<accession>A0A3S5BE64</accession>
<dbReference type="Proteomes" id="UP000784294">
    <property type="component" value="Unassembled WGS sequence"/>
</dbReference>